<dbReference type="Proteomes" id="UP000037696">
    <property type="component" value="Unassembled WGS sequence"/>
</dbReference>
<evidence type="ECO:0000313" key="3">
    <source>
        <dbReference type="Proteomes" id="UP000037696"/>
    </source>
</evidence>
<accession>A0A0M9WHN9</accession>
<gene>
    <name evidence="2" type="ORF">ACN38_g3817</name>
</gene>
<name>A0A0M9WHN9_9EURO</name>
<evidence type="ECO:0000313" key="2">
    <source>
        <dbReference type="EMBL" id="KOS45255.1"/>
    </source>
</evidence>
<feature type="compositionally biased region" description="Basic and acidic residues" evidence="1">
    <location>
        <begin position="9"/>
        <end position="22"/>
    </location>
</feature>
<feature type="region of interest" description="Disordered" evidence="1">
    <location>
        <begin position="1"/>
        <end position="22"/>
    </location>
</feature>
<evidence type="ECO:0000256" key="1">
    <source>
        <dbReference type="SAM" id="MobiDB-lite"/>
    </source>
</evidence>
<keyword evidence="3" id="KW-1185">Reference proteome</keyword>
<organism evidence="2 3">
    <name type="scientific">Penicillium nordicum</name>
    <dbReference type="NCBI Taxonomy" id="229535"/>
    <lineage>
        <taxon>Eukaryota</taxon>
        <taxon>Fungi</taxon>
        <taxon>Dikarya</taxon>
        <taxon>Ascomycota</taxon>
        <taxon>Pezizomycotina</taxon>
        <taxon>Eurotiomycetes</taxon>
        <taxon>Eurotiomycetidae</taxon>
        <taxon>Eurotiales</taxon>
        <taxon>Aspergillaceae</taxon>
        <taxon>Penicillium</taxon>
    </lineage>
</organism>
<proteinExistence type="predicted"/>
<sequence length="167" mass="19245">MMIGIGGRQTDRQTDRDRDREGVRATKYATGTVNVVRSCKSNRRTGSLSHNSLIGLYYYAVTYTHSDFTKTNLRINISKKTIKKTTKKTLRRTSKKEDLVRCSIRKIKPTSRSPIWERVLFLCLQRSSYFNPSGFSLCFLLFSPHLCFSSLNALFLTKTWLVTTRST</sequence>
<comment type="caution">
    <text evidence="2">The sequence shown here is derived from an EMBL/GenBank/DDBJ whole genome shotgun (WGS) entry which is preliminary data.</text>
</comment>
<reference evidence="2 3" key="1">
    <citation type="submission" date="2015-08" db="EMBL/GenBank/DDBJ databases">
        <title>Genome sequencing of Penicillium nordicum.</title>
        <authorList>
            <person name="Nguyen H.D."/>
            <person name="Seifert K.A."/>
        </authorList>
    </citation>
    <scope>NUCLEOTIDE SEQUENCE [LARGE SCALE GENOMIC DNA]</scope>
    <source>
        <strain evidence="2 3">DAOMC 185683</strain>
    </source>
</reference>
<dbReference type="EMBL" id="LHQQ01000046">
    <property type="protein sequence ID" value="KOS45255.1"/>
    <property type="molecule type" value="Genomic_DNA"/>
</dbReference>
<protein>
    <submittedName>
        <fullName evidence="2">Uncharacterized protein</fullName>
    </submittedName>
</protein>
<dbReference type="AlphaFoldDB" id="A0A0M9WHN9"/>